<evidence type="ECO:0000313" key="4">
    <source>
        <dbReference type="EMBL" id="MDQ0156046.1"/>
    </source>
</evidence>
<accession>A0ABT9V522</accession>
<dbReference type="InterPro" id="IPR009988">
    <property type="entry name" value="DUF1510"/>
</dbReference>
<organism evidence="4 5">
    <name type="scientific">Anoxybacillus andreesenii</name>
    <dbReference type="NCBI Taxonomy" id="1325932"/>
    <lineage>
        <taxon>Bacteria</taxon>
        <taxon>Bacillati</taxon>
        <taxon>Bacillota</taxon>
        <taxon>Bacilli</taxon>
        <taxon>Bacillales</taxon>
        <taxon>Anoxybacillaceae</taxon>
        <taxon>Anoxybacillus</taxon>
    </lineage>
</organism>
<comment type="caution">
    <text evidence="4">The sequence shown here is derived from an EMBL/GenBank/DDBJ whole genome shotgun (WGS) entry which is preliminary data.</text>
</comment>
<evidence type="ECO:0000256" key="2">
    <source>
        <dbReference type="SAM" id="Phobius"/>
    </source>
</evidence>
<name>A0ABT9V522_9BACL</name>
<feature type="compositionally biased region" description="Basic and acidic residues" evidence="1">
    <location>
        <begin position="89"/>
        <end position="116"/>
    </location>
</feature>
<protein>
    <recommendedName>
        <fullName evidence="3">DUF1510 domain-containing protein</fullName>
    </recommendedName>
</protein>
<keyword evidence="2" id="KW-1133">Transmembrane helix</keyword>
<proteinExistence type="predicted"/>
<keyword evidence="2" id="KW-0472">Membrane</keyword>
<reference evidence="4 5" key="1">
    <citation type="submission" date="2023-07" db="EMBL/GenBank/DDBJ databases">
        <title>Genomic Encyclopedia of Type Strains, Phase IV (KMG-IV): sequencing the most valuable type-strain genomes for metagenomic binning, comparative biology and taxonomic classification.</title>
        <authorList>
            <person name="Goeker M."/>
        </authorList>
    </citation>
    <scope>NUCLEOTIDE SEQUENCE [LARGE SCALE GENOMIC DNA]</scope>
    <source>
        <strain evidence="4 5">DSM 23948</strain>
    </source>
</reference>
<feature type="domain" description="DUF1510" evidence="3">
    <location>
        <begin position="129"/>
        <end position="218"/>
    </location>
</feature>
<sequence>MSRGNDGSRIVRRTKKRKKDVILNSLIGIVLLLIIIVSFNIFFGNDDKESAKQKEPDTEQQENSTSDEKEKKDSKQVMTDQEEEAEEAEATKPQEQEKEDSATKEEAPNVDAEKIVTEGGSEPNVIRTIVNPAWEPVGTVQQGEHVNVYSGVDWDEMVEAITYGTGLTKENMTIHFLGNNGPNKSVGTVYTKNKDQIYRVYIEWVDGQGWKPTKVEELAAVPEKKK</sequence>
<feature type="compositionally biased region" description="Basic and acidic residues" evidence="1">
    <location>
        <begin position="66"/>
        <end position="75"/>
    </location>
</feature>
<gene>
    <name evidence="4" type="ORF">J2S07_002364</name>
</gene>
<keyword evidence="5" id="KW-1185">Reference proteome</keyword>
<dbReference type="Pfam" id="PF07423">
    <property type="entry name" value="DUF1510"/>
    <property type="match status" value="1"/>
</dbReference>
<evidence type="ECO:0000256" key="1">
    <source>
        <dbReference type="SAM" id="MobiDB-lite"/>
    </source>
</evidence>
<evidence type="ECO:0000259" key="3">
    <source>
        <dbReference type="Pfam" id="PF07423"/>
    </source>
</evidence>
<feature type="region of interest" description="Disordered" evidence="1">
    <location>
        <begin position="49"/>
        <end position="118"/>
    </location>
</feature>
<evidence type="ECO:0000313" key="5">
    <source>
        <dbReference type="Proteomes" id="UP001231362"/>
    </source>
</evidence>
<dbReference type="Proteomes" id="UP001231362">
    <property type="component" value="Unassembled WGS sequence"/>
</dbReference>
<dbReference type="RefSeq" id="WP_307150569.1">
    <property type="nucleotide sequence ID" value="NZ_JAUSTU010000010.1"/>
</dbReference>
<keyword evidence="2" id="KW-0812">Transmembrane</keyword>
<dbReference type="EMBL" id="JAUSTU010000010">
    <property type="protein sequence ID" value="MDQ0156046.1"/>
    <property type="molecule type" value="Genomic_DNA"/>
</dbReference>
<feature type="transmembrane region" description="Helical" evidence="2">
    <location>
        <begin position="21"/>
        <end position="43"/>
    </location>
</feature>